<accession>A0ABZ0GME7</accession>
<evidence type="ECO:0000256" key="2">
    <source>
        <dbReference type="SAM" id="MobiDB-lite"/>
    </source>
</evidence>
<sequence>MKKILISLSAGLVLGYGASTAVERSEIAKLEAENIKAKQQISALSEQLVVAQNQPKQAPPLLQRTKLRTLTNGSLNNTSRSKDQSGAQRKQATERMRAQQKQQVQQNANDLNNQKIKTTESGIVL</sequence>
<keyword evidence="1" id="KW-0175">Coiled coil</keyword>
<dbReference type="Proteomes" id="UP001301442">
    <property type="component" value="Chromosome"/>
</dbReference>
<dbReference type="RefSeq" id="WP_348395710.1">
    <property type="nucleotide sequence ID" value="NZ_CP136600.1"/>
</dbReference>
<feature type="coiled-coil region" evidence="1">
    <location>
        <begin position="20"/>
        <end position="54"/>
    </location>
</feature>
<reference evidence="3 4" key="1">
    <citation type="submission" date="2023-09" db="EMBL/GenBank/DDBJ databases">
        <authorList>
            <person name="Qi X."/>
        </authorList>
    </citation>
    <scope>NUCLEOTIDE SEQUENCE [LARGE SCALE GENOMIC DNA]</scope>
    <source>
        <strain evidence="3 4">S1-1</strain>
    </source>
</reference>
<feature type="compositionally biased region" description="Polar residues" evidence="2">
    <location>
        <begin position="107"/>
        <end position="125"/>
    </location>
</feature>
<proteinExistence type="predicted"/>
<gene>
    <name evidence="3" type="ORF">RI844_16205</name>
</gene>
<name>A0ABZ0GME7_9GAMM</name>
<evidence type="ECO:0000256" key="1">
    <source>
        <dbReference type="SAM" id="Coils"/>
    </source>
</evidence>
<keyword evidence="4" id="KW-1185">Reference proteome</keyword>
<feature type="region of interest" description="Disordered" evidence="2">
    <location>
        <begin position="68"/>
        <end position="125"/>
    </location>
</feature>
<dbReference type="EMBL" id="CP136600">
    <property type="protein sequence ID" value="WOH36900.1"/>
    <property type="molecule type" value="Genomic_DNA"/>
</dbReference>
<evidence type="ECO:0000313" key="3">
    <source>
        <dbReference type="EMBL" id="WOH36900.1"/>
    </source>
</evidence>
<organism evidence="3 4">
    <name type="scientific">Thalassotalea fonticola</name>
    <dbReference type="NCBI Taxonomy" id="3065649"/>
    <lineage>
        <taxon>Bacteria</taxon>
        <taxon>Pseudomonadati</taxon>
        <taxon>Pseudomonadota</taxon>
        <taxon>Gammaproteobacteria</taxon>
        <taxon>Alteromonadales</taxon>
        <taxon>Colwelliaceae</taxon>
        <taxon>Thalassotalea</taxon>
    </lineage>
</organism>
<protein>
    <submittedName>
        <fullName evidence="3">Uncharacterized protein</fullName>
    </submittedName>
</protein>
<feature type="compositionally biased region" description="Polar residues" evidence="2">
    <location>
        <begin position="68"/>
        <end position="90"/>
    </location>
</feature>
<evidence type="ECO:0000313" key="4">
    <source>
        <dbReference type="Proteomes" id="UP001301442"/>
    </source>
</evidence>